<feature type="compositionally biased region" description="Acidic residues" evidence="1">
    <location>
        <begin position="272"/>
        <end position="286"/>
    </location>
</feature>
<dbReference type="EMBL" id="JAPNKA010000001">
    <property type="protein sequence ID" value="MCY1080022.1"/>
    <property type="molecule type" value="Genomic_DNA"/>
</dbReference>
<dbReference type="NCBIfam" id="TIGR03363">
    <property type="entry name" value="VI_chp_8"/>
    <property type="match status" value="1"/>
</dbReference>
<name>A0ABT4AEB5_9BACT</name>
<reference evidence="3 4" key="1">
    <citation type="submission" date="2022-11" db="EMBL/GenBank/DDBJ databases">
        <title>Minimal conservation of predation-associated metabolite biosynthetic gene clusters underscores biosynthetic potential of Myxococcota including descriptions for ten novel species: Archangium lansinium sp. nov., Myxococcus landrumus sp. nov., Nannocystis bai.</title>
        <authorList>
            <person name="Ahearne A."/>
            <person name="Stevens C."/>
            <person name="Phillips K."/>
        </authorList>
    </citation>
    <scope>NUCLEOTIDE SEQUENCE [LARGE SCALE GENOMIC DNA]</scope>
    <source>
        <strain evidence="3 4">MIWBW</strain>
    </source>
</reference>
<dbReference type="Proteomes" id="UP001207654">
    <property type="component" value="Unassembled WGS sequence"/>
</dbReference>
<evidence type="ECO:0000313" key="3">
    <source>
        <dbReference type="EMBL" id="MCY1080022.1"/>
    </source>
</evidence>
<comment type="caution">
    <text evidence="3">The sequence shown here is derived from an EMBL/GenBank/DDBJ whole genome shotgun (WGS) entry which is preliminary data.</text>
</comment>
<dbReference type="InterPro" id="IPR010657">
    <property type="entry name" value="ImpA_N"/>
</dbReference>
<evidence type="ECO:0000313" key="4">
    <source>
        <dbReference type="Proteomes" id="UP001207654"/>
    </source>
</evidence>
<accession>A0ABT4AEB5</accession>
<proteinExistence type="predicted"/>
<dbReference type="Pfam" id="PF06812">
    <property type="entry name" value="ImpA_N"/>
    <property type="match status" value="1"/>
</dbReference>
<dbReference type="RefSeq" id="WP_267538703.1">
    <property type="nucleotide sequence ID" value="NZ_JAPNKA010000001.1"/>
</dbReference>
<dbReference type="InterPro" id="IPR017740">
    <property type="entry name" value="TssA-like"/>
</dbReference>
<keyword evidence="4" id="KW-1185">Reference proteome</keyword>
<protein>
    <submittedName>
        <fullName evidence="3">Type VI secretion system protein TssA</fullName>
    </submittedName>
</protein>
<feature type="region of interest" description="Disordered" evidence="1">
    <location>
        <begin position="267"/>
        <end position="290"/>
    </location>
</feature>
<evidence type="ECO:0000259" key="2">
    <source>
        <dbReference type="Pfam" id="PF06812"/>
    </source>
</evidence>
<feature type="domain" description="ImpA N-terminal" evidence="2">
    <location>
        <begin position="16"/>
        <end position="138"/>
    </location>
</feature>
<dbReference type="PANTHER" id="PTHR37951:SF1">
    <property type="entry name" value="TYPE VI SECRETION SYSTEM COMPONENT TSSA1"/>
    <property type="match status" value="1"/>
</dbReference>
<feature type="region of interest" description="Disordered" evidence="1">
    <location>
        <begin position="1"/>
        <end position="28"/>
    </location>
</feature>
<organism evidence="3 4">
    <name type="scientific">Archangium lansingense</name>
    <dbReference type="NCBI Taxonomy" id="2995310"/>
    <lineage>
        <taxon>Bacteria</taxon>
        <taxon>Pseudomonadati</taxon>
        <taxon>Myxococcota</taxon>
        <taxon>Myxococcia</taxon>
        <taxon>Myxococcales</taxon>
        <taxon>Cystobacterineae</taxon>
        <taxon>Archangiaceae</taxon>
        <taxon>Archangium</taxon>
    </lineage>
</organism>
<gene>
    <name evidence="3" type="primary">tssA</name>
    <name evidence="3" type="ORF">OV287_36785</name>
</gene>
<evidence type="ECO:0000256" key="1">
    <source>
        <dbReference type="SAM" id="MobiDB-lite"/>
    </source>
</evidence>
<sequence>MADATPVSPPDLEPLLQPISPEAPSGRSLRYEPLYQQIREARREDDASLPQGVWQAPLKRADWALVGELCQQALTRESKDLQLSVWLTEAWLMQRGFAGLPWGLRLSTALLERFWDTLWPILDGDDAEARLAPLKWLDDRLVLALGRVPLVRPPVPGAVTYVYADWQQLLLRERQAGTRARTDTEEDETPGGTTPPPVTRERFIAAAAQMSAPTLAALSKQLTEALASASALEHVLDAQLGDSSVALRRSRALLGDIQTLLTLLRGGSSTEQPEEEPEAEPEPVDTPDERTTDELEALSELSEPEQLTDIIQGRTEAYQLLGLAADYLLRTEPHSPVPYLVKRALAWGRMPLHELLRELVPDDSNVQAIHTLLGMNQER</sequence>
<dbReference type="PANTHER" id="PTHR37951">
    <property type="entry name" value="CYTOPLASMIC PROTEIN-RELATED"/>
    <property type="match status" value="1"/>
</dbReference>
<feature type="region of interest" description="Disordered" evidence="1">
    <location>
        <begin position="177"/>
        <end position="198"/>
    </location>
</feature>